<sequence length="299" mass="33415">MESSQGDDGMTITVKNLGKSYGSLKALDIDQLTIEPGHTYGIVGANGAGKTTFFKCLTNIITDYSGEIIFDGHDPKKENAILTKMGIVLDDLSVYKDYTARFNIQYFAGLRGLYDVKKVEQMADEIGLLSVLDRPVKTFSYGMQKKLVLLIALVNSAEVLILDEPFRGLDQDTVKWFQTYLRQWTKQEAHTLLISSHVQSDLESLCETVFVIDHGRIIETLDLTAQSTHAYRLIATNNDEEFENLLASEAVSFVKTEKGIKIDINSESWKKLYPQLAEHEIVMTSMTNVSILDQQGGVA</sequence>
<evidence type="ECO:0000313" key="7">
    <source>
        <dbReference type="Proteomes" id="UP000051568"/>
    </source>
</evidence>
<gene>
    <name evidence="6" type="ORF">IV80_GL001247</name>
</gene>
<dbReference type="STRING" id="319652.IV80_GL001247"/>
<evidence type="ECO:0000256" key="3">
    <source>
        <dbReference type="ARBA" id="ARBA00022741"/>
    </source>
</evidence>
<proteinExistence type="inferred from homology"/>
<dbReference type="PROSITE" id="PS00211">
    <property type="entry name" value="ABC_TRANSPORTER_1"/>
    <property type="match status" value="1"/>
</dbReference>
<dbReference type="Proteomes" id="UP000051568">
    <property type="component" value="Unassembled WGS sequence"/>
</dbReference>
<dbReference type="PANTHER" id="PTHR43335">
    <property type="entry name" value="ABC TRANSPORTER, ATP-BINDING PROTEIN"/>
    <property type="match status" value="1"/>
</dbReference>
<organism evidence="6 7">
    <name type="scientific">Pediococcus cellicola</name>
    <dbReference type="NCBI Taxonomy" id="319652"/>
    <lineage>
        <taxon>Bacteria</taxon>
        <taxon>Bacillati</taxon>
        <taxon>Bacillota</taxon>
        <taxon>Bacilli</taxon>
        <taxon>Lactobacillales</taxon>
        <taxon>Lactobacillaceae</taxon>
        <taxon>Pediococcus</taxon>
    </lineage>
</organism>
<dbReference type="InterPro" id="IPR003439">
    <property type="entry name" value="ABC_transporter-like_ATP-bd"/>
</dbReference>
<dbReference type="InterPro" id="IPR017871">
    <property type="entry name" value="ABC_transporter-like_CS"/>
</dbReference>
<protein>
    <recommendedName>
        <fullName evidence="5">ABC transporter domain-containing protein</fullName>
    </recommendedName>
</protein>
<comment type="caution">
    <text evidence="6">The sequence shown here is derived from an EMBL/GenBank/DDBJ whole genome shotgun (WGS) entry which is preliminary data.</text>
</comment>
<evidence type="ECO:0000256" key="1">
    <source>
        <dbReference type="ARBA" id="ARBA00005417"/>
    </source>
</evidence>
<comment type="similarity">
    <text evidence="1">Belongs to the ABC transporter superfamily.</text>
</comment>
<keyword evidence="7" id="KW-1185">Reference proteome</keyword>
<dbReference type="PROSITE" id="PS50893">
    <property type="entry name" value="ABC_TRANSPORTER_2"/>
    <property type="match status" value="1"/>
</dbReference>
<keyword evidence="4" id="KW-0067">ATP-binding</keyword>
<evidence type="ECO:0000313" key="6">
    <source>
        <dbReference type="EMBL" id="KRN66656.1"/>
    </source>
</evidence>
<dbReference type="Pfam" id="PF00005">
    <property type="entry name" value="ABC_tran"/>
    <property type="match status" value="1"/>
</dbReference>
<dbReference type="SMART" id="SM00382">
    <property type="entry name" value="AAA"/>
    <property type="match status" value="1"/>
</dbReference>
<dbReference type="RefSeq" id="WP_378963577.1">
    <property type="nucleotide sequence ID" value="NZ_JBHSKU010000006.1"/>
</dbReference>
<dbReference type="PATRIC" id="fig|319652.3.peg.1262"/>
<keyword evidence="3" id="KW-0547">Nucleotide-binding</keyword>
<dbReference type="GO" id="GO:0016887">
    <property type="term" value="F:ATP hydrolysis activity"/>
    <property type="evidence" value="ECO:0007669"/>
    <property type="project" value="InterPro"/>
</dbReference>
<dbReference type="InterPro" id="IPR003593">
    <property type="entry name" value="AAA+_ATPase"/>
</dbReference>
<name>A0A0R2INI8_9LACO</name>
<dbReference type="SUPFAM" id="SSF52540">
    <property type="entry name" value="P-loop containing nucleoside triphosphate hydrolases"/>
    <property type="match status" value="1"/>
</dbReference>
<keyword evidence="2" id="KW-0813">Transport</keyword>
<dbReference type="GO" id="GO:0005524">
    <property type="term" value="F:ATP binding"/>
    <property type="evidence" value="ECO:0007669"/>
    <property type="project" value="UniProtKB-KW"/>
</dbReference>
<dbReference type="EMBL" id="JQBR01000004">
    <property type="protein sequence ID" value="KRN66656.1"/>
    <property type="molecule type" value="Genomic_DNA"/>
</dbReference>
<dbReference type="Gene3D" id="3.40.50.300">
    <property type="entry name" value="P-loop containing nucleotide triphosphate hydrolases"/>
    <property type="match status" value="1"/>
</dbReference>
<dbReference type="InterPro" id="IPR027417">
    <property type="entry name" value="P-loop_NTPase"/>
</dbReference>
<dbReference type="CDD" id="cd03230">
    <property type="entry name" value="ABC_DR_subfamily_A"/>
    <property type="match status" value="1"/>
</dbReference>
<feature type="domain" description="ABC transporter" evidence="5">
    <location>
        <begin position="12"/>
        <end position="239"/>
    </location>
</feature>
<dbReference type="AlphaFoldDB" id="A0A0R2INI8"/>
<reference evidence="6 7" key="1">
    <citation type="journal article" date="2015" name="Genome Announc.">
        <title>Expanding the biotechnology potential of lactobacilli through comparative genomics of 213 strains and associated genera.</title>
        <authorList>
            <person name="Sun Z."/>
            <person name="Harris H.M."/>
            <person name="McCann A."/>
            <person name="Guo C."/>
            <person name="Argimon S."/>
            <person name="Zhang W."/>
            <person name="Yang X."/>
            <person name="Jeffery I.B."/>
            <person name="Cooney J.C."/>
            <person name="Kagawa T.F."/>
            <person name="Liu W."/>
            <person name="Song Y."/>
            <person name="Salvetti E."/>
            <person name="Wrobel A."/>
            <person name="Rasinkangas P."/>
            <person name="Parkhill J."/>
            <person name="Rea M.C."/>
            <person name="O'Sullivan O."/>
            <person name="Ritari J."/>
            <person name="Douillard F.P."/>
            <person name="Paul Ross R."/>
            <person name="Yang R."/>
            <person name="Briner A.E."/>
            <person name="Felis G.E."/>
            <person name="de Vos W.M."/>
            <person name="Barrangou R."/>
            <person name="Klaenhammer T.R."/>
            <person name="Caufield P.W."/>
            <person name="Cui Y."/>
            <person name="Zhang H."/>
            <person name="O'Toole P.W."/>
        </authorList>
    </citation>
    <scope>NUCLEOTIDE SEQUENCE [LARGE SCALE GENOMIC DNA]</scope>
    <source>
        <strain evidence="6 7">DSM 17757</strain>
    </source>
</reference>
<accession>A0A0R2INI8</accession>
<evidence type="ECO:0000256" key="2">
    <source>
        <dbReference type="ARBA" id="ARBA00022448"/>
    </source>
</evidence>
<evidence type="ECO:0000259" key="5">
    <source>
        <dbReference type="PROSITE" id="PS50893"/>
    </source>
</evidence>
<dbReference type="PANTHER" id="PTHR43335:SF2">
    <property type="entry name" value="ABC TRANSPORTER, ATP-BINDING PROTEIN"/>
    <property type="match status" value="1"/>
</dbReference>
<evidence type="ECO:0000256" key="4">
    <source>
        <dbReference type="ARBA" id="ARBA00022840"/>
    </source>
</evidence>